<keyword evidence="4" id="KW-1185">Reference proteome</keyword>
<sequence length="330" mass="36472">MKHSAVEVNPRDEDGRTPLHVACYWGNLHTVGLLLGHNGIDANVVDNDGDTPLHLAVRGQEYQVVCLLLKQGSVQLDIQNNQKRTPLLEAVSRGHLGMTHKLIALGANINAVDGEGNSCLHLAVEREVFDSEDAPLDLLNECCTSLNLKIEERLSGIVVARYLASQGADFHHKNNKNNTPLDLIKDPNLRKKLEAFLPPQCLWCRNKAATTKVHPCGHLVICKGCSNVPLQQCLKCLKPVTSRGRVASPKFADKGVQTDLQLLEPTSEQSVNRTFEVKETQTLAEPVVNRTFEVKETQTLAEPVVNRTFEDKEMKTLAEPVGEYKITALD</sequence>
<evidence type="ECO:0000256" key="1">
    <source>
        <dbReference type="ARBA" id="ARBA00022737"/>
    </source>
</evidence>
<dbReference type="InterPro" id="IPR002110">
    <property type="entry name" value="Ankyrin_rpt"/>
</dbReference>
<dbReference type="Gene3D" id="3.30.40.10">
    <property type="entry name" value="Zinc/RING finger domain, C3HC4 (zinc finger)"/>
    <property type="match status" value="1"/>
</dbReference>
<feature type="repeat" description="ANK" evidence="3">
    <location>
        <begin position="48"/>
        <end position="73"/>
    </location>
</feature>
<dbReference type="Gene3D" id="1.25.40.20">
    <property type="entry name" value="Ankyrin repeat-containing domain"/>
    <property type="match status" value="2"/>
</dbReference>
<keyword evidence="1" id="KW-0677">Repeat</keyword>
<dbReference type="InterPro" id="IPR013083">
    <property type="entry name" value="Znf_RING/FYVE/PHD"/>
</dbReference>
<dbReference type="PROSITE" id="PS50088">
    <property type="entry name" value="ANK_REPEAT"/>
    <property type="match status" value="3"/>
</dbReference>
<proteinExistence type="predicted"/>
<dbReference type="Pfam" id="PF12796">
    <property type="entry name" value="Ank_2"/>
    <property type="match status" value="1"/>
</dbReference>
<evidence type="ECO:0000313" key="4">
    <source>
        <dbReference type="Proteomes" id="UP000515154"/>
    </source>
</evidence>
<dbReference type="KEGG" id="osn:115227593"/>
<dbReference type="PROSITE" id="PS50297">
    <property type="entry name" value="ANK_REP_REGION"/>
    <property type="match status" value="3"/>
</dbReference>
<dbReference type="Proteomes" id="UP000515154">
    <property type="component" value="Unplaced"/>
</dbReference>
<evidence type="ECO:0000313" key="5">
    <source>
        <dbReference type="RefSeq" id="XP_036354558.1"/>
    </source>
</evidence>
<dbReference type="Pfam" id="PF13920">
    <property type="entry name" value="zf-C3HC4_3"/>
    <property type="match status" value="1"/>
</dbReference>
<reference evidence="5" key="1">
    <citation type="submission" date="2025-08" db="UniProtKB">
        <authorList>
            <consortium name="RefSeq"/>
        </authorList>
    </citation>
    <scope>IDENTIFICATION</scope>
</reference>
<evidence type="ECO:0000256" key="3">
    <source>
        <dbReference type="PROSITE-ProRule" id="PRU00023"/>
    </source>
</evidence>
<name>A0A7E6EGT8_9MOLL</name>
<dbReference type="SUPFAM" id="SSF48403">
    <property type="entry name" value="Ankyrin repeat"/>
    <property type="match status" value="1"/>
</dbReference>
<organism evidence="4 5">
    <name type="scientific">Octopus sinensis</name>
    <name type="common">East Asian common octopus</name>
    <dbReference type="NCBI Taxonomy" id="2607531"/>
    <lineage>
        <taxon>Eukaryota</taxon>
        <taxon>Metazoa</taxon>
        <taxon>Spiralia</taxon>
        <taxon>Lophotrochozoa</taxon>
        <taxon>Mollusca</taxon>
        <taxon>Cephalopoda</taxon>
        <taxon>Coleoidea</taxon>
        <taxon>Octopodiformes</taxon>
        <taxon>Octopoda</taxon>
        <taxon>Incirrata</taxon>
        <taxon>Octopodidae</taxon>
        <taxon>Octopus</taxon>
    </lineage>
</organism>
<feature type="repeat" description="ANK" evidence="3">
    <location>
        <begin position="14"/>
        <end position="47"/>
    </location>
</feature>
<dbReference type="Pfam" id="PF00023">
    <property type="entry name" value="Ank"/>
    <property type="match status" value="1"/>
</dbReference>
<accession>A0A7E6EGT8</accession>
<dbReference type="PANTHER" id="PTHR24171">
    <property type="entry name" value="ANKYRIN REPEAT DOMAIN-CONTAINING PROTEIN 39-RELATED"/>
    <property type="match status" value="1"/>
</dbReference>
<gene>
    <name evidence="5" type="primary">LOC115227593</name>
</gene>
<protein>
    <submittedName>
        <fullName evidence="5">E3 ubiquitin-protein ligase MIB2-like</fullName>
    </submittedName>
</protein>
<dbReference type="AlphaFoldDB" id="A0A7E6EGT8"/>
<keyword evidence="2 3" id="KW-0040">ANK repeat</keyword>
<feature type="repeat" description="ANK" evidence="3">
    <location>
        <begin position="82"/>
        <end position="114"/>
    </location>
</feature>
<dbReference type="SMART" id="SM00248">
    <property type="entry name" value="ANK"/>
    <property type="match status" value="4"/>
</dbReference>
<dbReference type="InterPro" id="IPR036770">
    <property type="entry name" value="Ankyrin_rpt-contain_sf"/>
</dbReference>
<evidence type="ECO:0000256" key="2">
    <source>
        <dbReference type="ARBA" id="ARBA00023043"/>
    </source>
</evidence>
<dbReference type="RefSeq" id="XP_036354558.1">
    <property type="nucleotide sequence ID" value="XM_036498665.1"/>
</dbReference>